<dbReference type="Proteomes" id="UP000550401">
    <property type="component" value="Unassembled WGS sequence"/>
</dbReference>
<feature type="chain" id="PRO_5033047685" evidence="1">
    <location>
        <begin position="23"/>
        <end position="115"/>
    </location>
</feature>
<proteinExistence type="predicted"/>
<keyword evidence="3" id="KW-1185">Reference proteome</keyword>
<sequence length="115" mass="11518">MNVRTPLIRAALAATMVAGSFAIERVPLAAAADAGMSVEARAPLHATLLPALRVTARAANPDAGGATELAAGEALPVTLLPTVRVTASAADFAMLVAPFERVFAGDADGVLLAAE</sequence>
<reference evidence="2 3" key="1">
    <citation type="submission" date="2020-07" db="EMBL/GenBank/DDBJ databases">
        <title>Genomic Encyclopedia of Type Strains, Phase IV (KMG-V): Genome sequencing to study the core and pangenomes of soil and plant-associated prokaryotes.</title>
        <authorList>
            <person name="Whitman W."/>
        </authorList>
    </citation>
    <scope>NUCLEOTIDE SEQUENCE [LARGE SCALE GENOMIC DNA]</scope>
    <source>
        <strain evidence="2 3">RH2WT43</strain>
    </source>
</reference>
<name>A0A839F685_9GAMM</name>
<evidence type="ECO:0000256" key="1">
    <source>
        <dbReference type="SAM" id="SignalP"/>
    </source>
</evidence>
<protein>
    <submittedName>
        <fullName evidence="2">Uncharacterized protein</fullName>
    </submittedName>
</protein>
<evidence type="ECO:0000313" key="3">
    <source>
        <dbReference type="Proteomes" id="UP000550401"/>
    </source>
</evidence>
<gene>
    <name evidence="2" type="ORF">FHW12_001895</name>
</gene>
<dbReference type="AlphaFoldDB" id="A0A839F685"/>
<evidence type="ECO:0000313" key="2">
    <source>
        <dbReference type="EMBL" id="MBA8887681.1"/>
    </source>
</evidence>
<organism evidence="2 3">
    <name type="scientific">Dokdonella fugitiva</name>
    <dbReference type="NCBI Taxonomy" id="328517"/>
    <lineage>
        <taxon>Bacteria</taxon>
        <taxon>Pseudomonadati</taxon>
        <taxon>Pseudomonadota</taxon>
        <taxon>Gammaproteobacteria</taxon>
        <taxon>Lysobacterales</taxon>
        <taxon>Rhodanobacteraceae</taxon>
        <taxon>Dokdonella</taxon>
    </lineage>
</organism>
<dbReference type="EMBL" id="JACGXL010000002">
    <property type="protein sequence ID" value="MBA8887681.1"/>
    <property type="molecule type" value="Genomic_DNA"/>
</dbReference>
<dbReference type="RefSeq" id="WP_182530729.1">
    <property type="nucleotide sequence ID" value="NZ_JACGXL010000002.1"/>
</dbReference>
<keyword evidence="1" id="KW-0732">Signal</keyword>
<accession>A0A839F685</accession>
<comment type="caution">
    <text evidence="2">The sequence shown here is derived from an EMBL/GenBank/DDBJ whole genome shotgun (WGS) entry which is preliminary data.</text>
</comment>
<feature type="signal peptide" evidence="1">
    <location>
        <begin position="1"/>
        <end position="22"/>
    </location>
</feature>